<name>A0A517ZDF9_9PLAN</name>
<gene>
    <name evidence="1" type="ORF">Mal4_48720</name>
</gene>
<protein>
    <submittedName>
        <fullName evidence="1">Uncharacterized protein</fullName>
    </submittedName>
</protein>
<dbReference type="EMBL" id="CP036275">
    <property type="protein sequence ID" value="QDU40514.1"/>
    <property type="molecule type" value="Genomic_DNA"/>
</dbReference>
<dbReference type="KEGG" id="mri:Mal4_48720"/>
<dbReference type="RefSeq" id="WP_145371801.1">
    <property type="nucleotide sequence ID" value="NZ_CP036275.1"/>
</dbReference>
<evidence type="ECO:0000313" key="2">
    <source>
        <dbReference type="Proteomes" id="UP000320496"/>
    </source>
</evidence>
<dbReference type="AlphaFoldDB" id="A0A517ZDF9"/>
<dbReference type="Proteomes" id="UP000320496">
    <property type="component" value="Chromosome"/>
</dbReference>
<organism evidence="1 2">
    <name type="scientific">Maioricimonas rarisocia</name>
    <dbReference type="NCBI Taxonomy" id="2528026"/>
    <lineage>
        <taxon>Bacteria</taxon>
        <taxon>Pseudomonadati</taxon>
        <taxon>Planctomycetota</taxon>
        <taxon>Planctomycetia</taxon>
        <taxon>Planctomycetales</taxon>
        <taxon>Planctomycetaceae</taxon>
        <taxon>Maioricimonas</taxon>
    </lineage>
</organism>
<dbReference type="PROSITE" id="PS51257">
    <property type="entry name" value="PROKAR_LIPOPROTEIN"/>
    <property type="match status" value="1"/>
</dbReference>
<proteinExistence type="predicted"/>
<accession>A0A517ZDF9</accession>
<evidence type="ECO:0000313" key="1">
    <source>
        <dbReference type="EMBL" id="QDU40514.1"/>
    </source>
</evidence>
<sequence length="73" mass="8120">MNIRRWIALIVLMTTCGCHHCPRLCCCAQRLENAYGDVVDEIGYLSPASNAYCKCGIRNPNYRLGGPSPCRCP</sequence>
<reference evidence="1 2" key="1">
    <citation type="submission" date="2019-02" db="EMBL/GenBank/DDBJ databases">
        <title>Deep-cultivation of Planctomycetes and their phenomic and genomic characterization uncovers novel biology.</title>
        <authorList>
            <person name="Wiegand S."/>
            <person name="Jogler M."/>
            <person name="Boedeker C."/>
            <person name="Pinto D."/>
            <person name="Vollmers J."/>
            <person name="Rivas-Marin E."/>
            <person name="Kohn T."/>
            <person name="Peeters S.H."/>
            <person name="Heuer A."/>
            <person name="Rast P."/>
            <person name="Oberbeckmann S."/>
            <person name="Bunk B."/>
            <person name="Jeske O."/>
            <person name="Meyerdierks A."/>
            <person name="Storesund J.E."/>
            <person name="Kallscheuer N."/>
            <person name="Luecker S."/>
            <person name="Lage O.M."/>
            <person name="Pohl T."/>
            <person name="Merkel B.J."/>
            <person name="Hornburger P."/>
            <person name="Mueller R.-W."/>
            <person name="Bruemmer F."/>
            <person name="Labrenz M."/>
            <person name="Spormann A.M."/>
            <person name="Op den Camp H."/>
            <person name="Overmann J."/>
            <person name="Amann R."/>
            <person name="Jetten M.S.M."/>
            <person name="Mascher T."/>
            <person name="Medema M.H."/>
            <person name="Devos D.P."/>
            <person name="Kaster A.-K."/>
            <person name="Ovreas L."/>
            <person name="Rohde M."/>
            <person name="Galperin M.Y."/>
            <person name="Jogler C."/>
        </authorList>
    </citation>
    <scope>NUCLEOTIDE SEQUENCE [LARGE SCALE GENOMIC DNA]</scope>
    <source>
        <strain evidence="1 2">Mal4</strain>
    </source>
</reference>
<keyword evidence="2" id="KW-1185">Reference proteome</keyword>